<dbReference type="PATRIC" id="fig|1337887.3.peg.3027"/>
<evidence type="ECO:0000313" key="3">
    <source>
        <dbReference type="Proteomes" id="UP000016842"/>
    </source>
</evidence>
<comment type="caution">
    <text evidence="2">The sequence shown here is derived from an EMBL/GenBank/DDBJ whole genome shotgun (WGS) entry which is preliminary data.</text>
</comment>
<dbReference type="AlphaFoldDB" id="U4VF41"/>
<gene>
    <name evidence="2" type="ORF">Q644_03220</name>
</gene>
<feature type="compositionally biased region" description="Polar residues" evidence="1">
    <location>
        <begin position="1"/>
        <end position="12"/>
    </location>
</feature>
<feature type="region of interest" description="Disordered" evidence="1">
    <location>
        <begin position="1"/>
        <end position="20"/>
    </location>
</feature>
<name>U4VF41_9HYPH</name>
<accession>U4VF41</accession>
<proteinExistence type="predicted"/>
<reference evidence="2 3" key="1">
    <citation type="journal article" date="2014" name="FEMS Microbiol. Lett.">
        <title>Genome sequencing analysis reveals virulence-related gene content of Ochrobactrum intermedium strain 229E, a urease-positive strain isolated from the human gastric niche.</title>
        <authorList>
            <person name="Kulkarni G.J."/>
            <person name="Shetty S."/>
            <person name="Dharne M.S."/>
            <person name="Shouche Y.S."/>
        </authorList>
    </citation>
    <scope>NUCLEOTIDE SEQUENCE [LARGE SCALE GENOMIC DNA]</scope>
    <source>
        <strain evidence="2 3">229E</strain>
    </source>
</reference>
<sequence length="61" mass="6730">MIFNHKSSNSKVNAREDGPRVTKGLKVGELAAEKGAVRWLPRVPKSVKRFSGKVDVKKSPI</sequence>
<evidence type="ECO:0000256" key="1">
    <source>
        <dbReference type="SAM" id="MobiDB-lite"/>
    </source>
</evidence>
<organism evidence="2 3">
    <name type="scientific">Brucella intermedia 229E</name>
    <dbReference type="NCBI Taxonomy" id="1337887"/>
    <lineage>
        <taxon>Bacteria</taxon>
        <taxon>Pseudomonadati</taxon>
        <taxon>Pseudomonadota</taxon>
        <taxon>Alphaproteobacteria</taxon>
        <taxon>Hyphomicrobiales</taxon>
        <taxon>Brucellaceae</taxon>
        <taxon>Brucella/Ochrobactrum group</taxon>
        <taxon>Brucella</taxon>
    </lineage>
</organism>
<dbReference type="EMBL" id="ASXJ01000164">
    <property type="protein sequence ID" value="ERM01452.1"/>
    <property type="molecule type" value="Genomic_DNA"/>
</dbReference>
<protein>
    <submittedName>
        <fullName evidence="2">Uncharacterized protein</fullName>
    </submittedName>
</protein>
<evidence type="ECO:0000313" key="2">
    <source>
        <dbReference type="EMBL" id="ERM01452.1"/>
    </source>
</evidence>
<dbReference type="Proteomes" id="UP000016842">
    <property type="component" value="Unassembled WGS sequence"/>
</dbReference>